<dbReference type="Proteomes" id="UP000187406">
    <property type="component" value="Unassembled WGS sequence"/>
</dbReference>
<keyword evidence="1" id="KW-0812">Transmembrane</keyword>
<evidence type="ECO:0000313" key="2">
    <source>
        <dbReference type="EMBL" id="GAV81957.1"/>
    </source>
</evidence>
<accession>A0A1Q3CP02</accession>
<dbReference type="Pfam" id="PF05553">
    <property type="entry name" value="DUF761"/>
    <property type="match status" value="1"/>
</dbReference>
<dbReference type="InterPro" id="IPR008480">
    <property type="entry name" value="DUF761_pln"/>
</dbReference>
<evidence type="ECO:0000313" key="3">
    <source>
        <dbReference type="Proteomes" id="UP000187406"/>
    </source>
</evidence>
<dbReference type="PANTHER" id="PTHR36887">
    <property type="entry name" value="OS01G0532300 PROTEIN"/>
    <property type="match status" value="1"/>
</dbReference>
<organism evidence="2 3">
    <name type="scientific">Cephalotus follicularis</name>
    <name type="common">Albany pitcher plant</name>
    <dbReference type="NCBI Taxonomy" id="3775"/>
    <lineage>
        <taxon>Eukaryota</taxon>
        <taxon>Viridiplantae</taxon>
        <taxon>Streptophyta</taxon>
        <taxon>Embryophyta</taxon>
        <taxon>Tracheophyta</taxon>
        <taxon>Spermatophyta</taxon>
        <taxon>Magnoliopsida</taxon>
        <taxon>eudicotyledons</taxon>
        <taxon>Gunneridae</taxon>
        <taxon>Pentapetalae</taxon>
        <taxon>rosids</taxon>
        <taxon>fabids</taxon>
        <taxon>Oxalidales</taxon>
        <taxon>Cephalotaceae</taxon>
        <taxon>Cephalotus</taxon>
    </lineage>
</organism>
<gene>
    <name evidence="2" type="ORF">CFOL_v3_25410</name>
</gene>
<protein>
    <submittedName>
        <fullName evidence="2">DUF761 domain-containing protein/DUF4408 domain-containing protein</fullName>
    </submittedName>
</protein>
<reference evidence="3" key="1">
    <citation type="submission" date="2016-04" db="EMBL/GenBank/DDBJ databases">
        <title>Cephalotus genome sequencing.</title>
        <authorList>
            <person name="Fukushima K."/>
            <person name="Hasebe M."/>
            <person name="Fang X."/>
        </authorList>
    </citation>
    <scope>NUCLEOTIDE SEQUENCE [LARGE SCALE GENOMIC DNA]</scope>
    <source>
        <strain evidence="3">cv. St1</strain>
    </source>
</reference>
<dbReference type="EMBL" id="BDDD01002520">
    <property type="protein sequence ID" value="GAV81957.1"/>
    <property type="molecule type" value="Genomic_DNA"/>
</dbReference>
<comment type="caution">
    <text evidence="2">The sequence shown here is derived from an EMBL/GenBank/DDBJ whole genome shotgun (WGS) entry which is preliminary data.</text>
</comment>
<sequence>MNKFKKSQVLMLALLAALLIVAPFLSSSLRPTYLYFLFNLLIIALGAEAGLLSAAFSKPQEDKRHATSLITPKPEASIEFEPKVATPASTQNKRKVVEKSANHKIVCAAVNVDYKVKKCPSTPSLFFIGENEVSEDVAMVYEEEGEEFGGLSGQELYTKAETFISNFYRQLKMQREDSWKRIHGFYQKAY</sequence>
<dbReference type="AlphaFoldDB" id="A0A1Q3CP02"/>
<keyword evidence="1" id="KW-0472">Membrane</keyword>
<dbReference type="PANTHER" id="PTHR36887:SF1">
    <property type="entry name" value="OS01G0532300 PROTEIN"/>
    <property type="match status" value="1"/>
</dbReference>
<dbReference type="OrthoDB" id="1923900at2759"/>
<keyword evidence="1" id="KW-1133">Transmembrane helix</keyword>
<proteinExistence type="predicted"/>
<keyword evidence="3" id="KW-1185">Reference proteome</keyword>
<name>A0A1Q3CP02_CEPFO</name>
<dbReference type="InParanoid" id="A0A1Q3CP02"/>
<evidence type="ECO:0000256" key="1">
    <source>
        <dbReference type="SAM" id="Phobius"/>
    </source>
</evidence>
<feature type="transmembrane region" description="Helical" evidence="1">
    <location>
        <begin position="36"/>
        <end position="56"/>
    </location>
</feature>